<dbReference type="GO" id="GO:0003723">
    <property type="term" value="F:RNA binding"/>
    <property type="evidence" value="ECO:0007669"/>
    <property type="project" value="InterPro"/>
</dbReference>
<dbReference type="Proteomes" id="UP000242875">
    <property type="component" value="Unassembled WGS sequence"/>
</dbReference>
<evidence type="ECO:0000256" key="4">
    <source>
        <dbReference type="RuleBase" id="RU003830"/>
    </source>
</evidence>
<evidence type="ECO:0000313" key="7">
    <source>
        <dbReference type="Proteomes" id="UP000242875"/>
    </source>
</evidence>
<evidence type="ECO:0000256" key="2">
    <source>
        <dbReference type="ARBA" id="ARBA00022980"/>
    </source>
</evidence>
<gene>
    <name evidence="6" type="ORF">BZG36_04769</name>
</gene>
<accession>A0A261XVQ5</accession>
<dbReference type="GO" id="GO:0003735">
    <property type="term" value="F:structural constituent of ribosome"/>
    <property type="evidence" value="ECO:0007669"/>
    <property type="project" value="InterPro"/>
</dbReference>
<keyword evidence="2 4" id="KW-0689">Ribosomal protein</keyword>
<name>A0A261XVQ5_9FUNG</name>
<dbReference type="HAMAP" id="MF_01315">
    <property type="entry name" value="Ribosomal_uS13"/>
    <property type="match status" value="1"/>
</dbReference>
<dbReference type="SUPFAM" id="SSF46946">
    <property type="entry name" value="S13-like H2TH domain"/>
    <property type="match status" value="1"/>
</dbReference>
<evidence type="ECO:0000256" key="1">
    <source>
        <dbReference type="ARBA" id="ARBA00008080"/>
    </source>
</evidence>
<proteinExistence type="inferred from homology"/>
<feature type="compositionally biased region" description="Basic residues" evidence="5">
    <location>
        <begin position="108"/>
        <end position="120"/>
    </location>
</feature>
<dbReference type="OrthoDB" id="525520at2759"/>
<dbReference type="EMBL" id="MVBO01000154">
    <property type="protein sequence ID" value="OZJ02421.1"/>
    <property type="molecule type" value="Genomic_DNA"/>
</dbReference>
<sequence>MLHLLGVNLPDRKIVLVALTYFYGIGAPTARKLCDQLAIHRSAKLADLTEAQITQLSSLLSTKTIESDLKREIRANITRLRTIGSYVGRRHAMSLPVRGQNTQNNAKTAKKLNGRWLRRS</sequence>
<dbReference type="InterPro" id="IPR001892">
    <property type="entry name" value="Ribosomal_uS13"/>
</dbReference>
<comment type="caution">
    <text evidence="6">The sequence shown here is derived from an EMBL/GenBank/DDBJ whole genome shotgun (WGS) entry which is preliminary data.</text>
</comment>
<reference evidence="6 7" key="1">
    <citation type="journal article" date="2017" name="Mycologia">
        <title>Bifiguratus adelaidae, gen. et sp. nov., a new member of Mucoromycotina in endophytic and soil-dwelling habitats.</title>
        <authorList>
            <person name="Torres-Cruz T.J."/>
            <person name="Billingsley Tobias T.L."/>
            <person name="Almatruk M."/>
            <person name="Hesse C."/>
            <person name="Kuske C.R."/>
            <person name="Desiro A."/>
            <person name="Benucci G.M."/>
            <person name="Bonito G."/>
            <person name="Stajich J.E."/>
            <person name="Dunlap C."/>
            <person name="Arnold A.E."/>
            <person name="Porras-Alfaro A."/>
        </authorList>
    </citation>
    <scope>NUCLEOTIDE SEQUENCE [LARGE SCALE GENOMIC DNA]</scope>
    <source>
        <strain evidence="6 7">AZ0501</strain>
    </source>
</reference>
<feature type="region of interest" description="Disordered" evidence="5">
    <location>
        <begin position="98"/>
        <end position="120"/>
    </location>
</feature>
<evidence type="ECO:0000256" key="3">
    <source>
        <dbReference type="ARBA" id="ARBA00023274"/>
    </source>
</evidence>
<dbReference type="GO" id="GO:0015935">
    <property type="term" value="C:small ribosomal subunit"/>
    <property type="evidence" value="ECO:0007669"/>
    <property type="project" value="TreeGrafter"/>
</dbReference>
<keyword evidence="7" id="KW-1185">Reference proteome</keyword>
<dbReference type="PROSITE" id="PS50159">
    <property type="entry name" value="RIBOSOMAL_S13_2"/>
    <property type="match status" value="1"/>
</dbReference>
<evidence type="ECO:0000313" key="6">
    <source>
        <dbReference type="EMBL" id="OZJ02421.1"/>
    </source>
</evidence>
<dbReference type="AlphaFoldDB" id="A0A261XVQ5"/>
<protein>
    <recommendedName>
        <fullName evidence="8">30S ribosomal protein S13</fullName>
    </recommendedName>
</protein>
<dbReference type="GO" id="GO:0005739">
    <property type="term" value="C:mitochondrion"/>
    <property type="evidence" value="ECO:0007669"/>
    <property type="project" value="TreeGrafter"/>
</dbReference>
<dbReference type="GO" id="GO:0006412">
    <property type="term" value="P:translation"/>
    <property type="evidence" value="ECO:0007669"/>
    <property type="project" value="InterPro"/>
</dbReference>
<dbReference type="PANTHER" id="PTHR10871:SF1">
    <property type="entry name" value="SMALL RIBOSOMAL SUBUNIT PROTEIN US13M"/>
    <property type="match status" value="1"/>
</dbReference>
<dbReference type="Gene3D" id="4.10.910.10">
    <property type="entry name" value="30s ribosomal protein s13, domain 2"/>
    <property type="match status" value="1"/>
</dbReference>
<evidence type="ECO:0000256" key="5">
    <source>
        <dbReference type="SAM" id="MobiDB-lite"/>
    </source>
</evidence>
<dbReference type="FunFam" id="1.10.8.50:FF:000001">
    <property type="entry name" value="30S ribosomal protein S13"/>
    <property type="match status" value="1"/>
</dbReference>
<dbReference type="PIRSF" id="PIRSF002134">
    <property type="entry name" value="Ribosomal_S13"/>
    <property type="match status" value="1"/>
</dbReference>
<dbReference type="Pfam" id="PF00416">
    <property type="entry name" value="Ribosomal_S13"/>
    <property type="match status" value="1"/>
</dbReference>
<dbReference type="PANTHER" id="PTHR10871">
    <property type="entry name" value="30S RIBOSOMAL PROTEIN S13/40S RIBOSOMAL PROTEIN S18"/>
    <property type="match status" value="1"/>
</dbReference>
<dbReference type="InterPro" id="IPR010979">
    <property type="entry name" value="Ribosomal_uS13-like_H2TH"/>
</dbReference>
<dbReference type="InterPro" id="IPR027437">
    <property type="entry name" value="Rbsml_uS13_C"/>
</dbReference>
<evidence type="ECO:0008006" key="8">
    <source>
        <dbReference type="Google" id="ProtNLM"/>
    </source>
</evidence>
<comment type="similarity">
    <text evidence="1 4">Belongs to the universal ribosomal protein uS13 family.</text>
</comment>
<keyword evidence="3 4" id="KW-0687">Ribonucleoprotein</keyword>
<dbReference type="Gene3D" id="1.10.8.50">
    <property type="match status" value="1"/>
</dbReference>
<organism evidence="6 7">
    <name type="scientific">Bifiguratus adelaidae</name>
    <dbReference type="NCBI Taxonomy" id="1938954"/>
    <lineage>
        <taxon>Eukaryota</taxon>
        <taxon>Fungi</taxon>
        <taxon>Fungi incertae sedis</taxon>
        <taxon>Mucoromycota</taxon>
        <taxon>Mucoromycotina</taxon>
        <taxon>Endogonomycetes</taxon>
        <taxon>Endogonales</taxon>
        <taxon>Endogonales incertae sedis</taxon>
        <taxon>Bifiguratus</taxon>
    </lineage>
</organism>